<keyword evidence="1" id="KW-0614">Plasmid</keyword>
<gene>
    <name evidence="1" type="ORF">PEPS_47730</name>
</gene>
<dbReference type="RefSeq" id="WP_338399656.1">
    <property type="nucleotide sequence ID" value="NZ_AP025303.1"/>
</dbReference>
<protein>
    <recommendedName>
        <fullName evidence="3">ParB/Sulfiredoxin domain-containing protein</fullName>
    </recommendedName>
</protein>
<name>A0ABM7VNA0_9BACT</name>
<dbReference type="Gene3D" id="3.90.1530.10">
    <property type="entry name" value="Conserved hypothetical protein from pyrococcus furiosus pfu- 392566-001, ParB domain"/>
    <property type="match status" value="1"/>
</dbReference>
<dbReference type="CDD" id="cd16387">
    <property type="entry name" value="ParB_N_Srx"/>
    <property type="match status" value="1"/>
</dbReference>
<evidence type="ECO:0000313" key="1">
    <source>
        <dbReference type="EMBL" id="BDD02493.1"/>
    </source>
</evidence>
<evidence type="ECO:0000313" key="2">
    <source>
        <dbReference type="Proteomes" id="UP001354989"/>
    </source>
</evidence>
<dbReference type="InterPro" id="IPR036086">
    <property type="entry name" value="ParB/Sulfiredoxin_sf"/>
</dbReference>
<evidence type="ECO:0008006" key="3">
    <source>
        <dbReference type="Google" id="ProtNLM"/>
    </source>
</evidence>
<proteinExistence type="predicted"/>
<dbReference type="EMBL" id="AP025303">
    <property type="protein sequence ID" value="BDD02493.1"/>
    <property type="molecule type" value="Genomic_DNA"/>
</dbReference>
<dbReference type="Proteomes" id="UP001354989">
    <property type="component" value="Plasmid pPP11"/>
</dbReference>
<accession>A0ABM7VNA0</accession>
<reference evidence="1 2" key="1">
    <citation type="submission" date="2021-12" db="EMBL/GenBank/DDBJ databases">
        <title>Genome sequencing of bacteria with rrn-lacking chromosome and rrn-plasmid.</title>
        <authorList>
            <person name="Anda M."/>
            <person name="Iwasaki W."/>
        </authorList>
    </citation>
    <scope>NUCLEOTIDE SEQUENCE [LARGE SCALE GENOMIC DNA]</scope>
    <source>
        <strain evidence="1 2">NBRC 101262</strain>
        <plasmid evidence="1 2">pPP11</plasmid>
    </source>
</reference>
<organism evidence="1 2">
    <name type="scientific">Persicobacter psychrovividus</name>
    <dbReference type="NCBI Taxonomy" id="387638"/>
    <lineage>
        <taxon>Bacteria</taxon>
        <taxon>Pseudomonadati</taxon>
        <taxon>Bacteroidota</taxon>
        <taxon>Cytophagia</taxon>
        <taxon>Cytophagales</taxon>
        <taxon>Persicobacteraceae</taxon>
        <taxon>Persicobacter</taxon>
    </lineage>
</organism>
<sequence length="315" mass="36566">MALRRSKQSKGSKANLGLGLSEQMQQDLQPIQKSEAISFEIMPEVEKYIMPLSPIERQNLRNNIQSSGKVYESIKVFEHEDGKHYIVDGHHRFQVIQELGLTYGEQWTAEKIVGIKTLEDVYQWMLSYQSARRNLSNEEKSFLVGREFQRRKGLAQGREQVRESVADIFGVTPRTVTNNSFFYLGVNKMPQDLQFKYLKKAEYDAEDNDMELVAKLTNGKLIDLGKSENSWDEFLEKHFPAEAVKPESKTPEKPADTADKFNRHLDKWFHTFNKEVSKKGFVSKFNKSSEENKKAFLDKIDQQMELLKSLKEEVK</sequence>
<keyword evidence="2" id="KW-1185">Reference proteome</keyword>
<geneLocation type="plasmid" evidence="1 2">
    <name>pPP11</name>
</geneLocation>
<dbReference type="SUPFAM" id="SSF110849">
    <property type="entry name" value="ParB/Sulfiredoxin"/>
    <property type="match status" value="1"/>
</dbReference>